<evidence type="ECO:0000313" key="3">
    <source>
        <dbReference type="Proteomes" id="UP000018680"/>
    </source>
</evidence>
<keyword evidence="3" id="KW-1185">Reference proteome</keyword>
<dbReference type="Gene3D" id="2.60.200.40">
    <property type="match status" value="1"/>
</dbReference>
<dbReference type="EMBL" id="CP006939">
    <property type="protein sequence ID" value="AHC15069.1"/>
    <property type="molecule type" value="Genomic_DNA"/>
</dbReference>
<protein>
    <recommendedName>
        <fullName evidence="1">DAGKc domain-containing protein</fullName>
    </recommendedName>
</protein>
<dbReference type="Gene3D" id="3.40.50.10330">
    <property type="entry name" value="Probable inorganic polyphosphate/atp-NAD kinase, domain 1"/>
    <property type="match status" value="1"/>
</dbReference>
<accession>V5WHR5</accession>
<dbReference type="HOGENOM" id="CLU_741738_0_0_12"/>
<proteinExistence type="predicted"/>
<dbReference type="RefSeq" id="WP_024267988.1">
    <property type="nucleotide sequence ID" value="NC_023035.1"/>
</dbReference>
<dbReference type="PROSITE" id="PS50146">
    <property type="entry name" value="DAGK"/>
    <property type="match status" value="1"/>
</dbReference>
<evidence type="ECO:0000259" key="1">
    <source>
        <dbReference type="PROSITE" id="PS50146"/>
    </source>
</evidence>
<feature type="domain" description="DAGKc" evidence="1">
    <location>
        <begin position="79"/>
        <end position="155"/>
    </location>
</feature>
<sequence>MGDRRYNFFHVEESFRRVLRHSTLLPHDQWEFHLLINPGAGGFNLAGLRQTFSGSLPQGIRTLIDSSMEAVQNRSEQCSGEEVELYLHLSAYPGQAGHTASTIAESARHSDLNVMIVSIGGDGTHREIMDALQGHRDLEESSLCLFRFPLGSGNDAADAKTPEEAWLLLLETGGTRRSKALEIHYASRKIRRAYNIASLGIDAHIVRLTNHLKDRLPGNFYKFVTDISVPFYPRIYRIRDIVVKGRDAGGGDISLKFPLGLIAMGISGRRTYGHGLNILPSDENLCAIRLGGLGKNIRMKKALYESRHGDLDFVSLYSCSDLRVEYPGAVPIQFDGEVEMLDPRDFPLNMRVVDTDIPVFGYQKKS</sequence>
<name>V5WHR5_9SPIO</name>
<dbReference type="STRING" id="1307761.L21SP2_1686"/>
<organism evidence="2 3">
    <name type="scientific">Salinispira pacifica</name>
    <dbReference type="NCBI Taxonomy" id="1307761"/>
    <lineage>
        <taxon>Bacteria</taxon>
        <taxon>Pseudomonadati</taxon>
        <taxon>Spirochaetota</taxon>
        <taxon>Spirochaetia</taxon>
        <taxon>Spirochaetales</taxon>
        <taxon>Spirochaetaceae</taxon>
        <taxon>Salinispira</taxon>
    </lineage>
</organism>
<gene>
    <name evidence="2" type="ORF">L21SP2_1686</name>
</gene>
<reference evidence="2 3" key="1">
    <citation type="journal article" date="2015" name="Stand. Genomic Sci.">
        <title>Complete genome sequence and description of Salinispira pacifica gen. nov., sp. nov., a novel spirochaete isolated form a hypersaline microbial mat.</title>
        <authorList>
            <person name="Ben Hania W."/>
            <person name="Joseph M."/>
            <person name="Schumann P."/>
            <person name="Bunk B."/>
            <person name="Fiebig A."/>
            <person name="Sproer C."/>
            <person name="Klenk H.P."/>
            <person name="Fardeau M.L."/>
            <person name="Spring S."/>
        </authorList>
    </citation>
    <scope>NUCLEOTIDE SEQUENCE [LARGE SCALE GENOMIC DNA]</scope>
    <source>
        <strain evidence="2 3">L21-RPul-D2</strain>
    </source>
</reference>
<dbReference type="GO" id="GO:0016301">
    <property type="term" value="F:kinase activity"/>
    <property type="evidence" value="ECO:0007669"/>
    <property type="project" value="InterPro"/>
</dbReference>
<dbReference type="Proteomes" id="UP000018680">
    <property type="component" value="Chromosome"/>
</dbReference>
<dbReference type="KEGG" id="slr:L21SP2_1686"/>
<dbReference type="eggNOG" id="ENOG50340MF">
    <property type="taxonomic scope" value="Bacteria"/>
</dbReference>
<dbReference type="AlphaFoldDB" id="V5WHR5"/>
<dbReference type="InterPro" id="IPR017438">
    <property type="entry name" value="ATP-NAD_kinase_N"/>
</dbReference>
<dbReference type="SUPFAM" id="SSF111331">
    <property type="entry name" value="NAD kinase/diacylglycerol kinase-like"/>
    <property type="match status" value="1"/>
</dbReference>
<evidence type="ECO:0000313" key="2">
    <source>
        <dbReference type="EMBL" id="AHC15069.1"/>
    </source>
</evidence>
<dbReference type="Pfam" id="PF00781">
    <property type="entry name" value="DAGK_cat"/>
    <property type="match status" value="1"/>
</dbReference>
<dbReference type="InterPro" id="IPR001206">
    <property type="entry name" value="Diacylglycerol_kinase_cat_dom"/>
</dbReference>
<dbReference type="InterPro" id="IPR016064">
    <property type="entry name" value="NAD/diacylglycerol_kinase_sf"/>
</dbReference>